<keyword evidence="5" id="KW-0238">DNA-binding</keyword>
<dbReference type="Pfam" id="PF01385">
    <property type="entry name" value="OrfB_IS605"/>
    <property type="match status" value="1"/>
</dbReference>
<evidence type="ECO:0000256" key="5">
    <source>
        <dbReference type="ARBA" id="ARBA00023125"/>
    </source>
</evidence>
<evidence type="ECO:0000256" key="1">
    <source>
        <dbReference type="ARBA" id="ARBA00008761"/>
    </source>
</evidence>
<evidence type="ECO:0000259" key="9">
    <source>
        <dbReference type="Pfam" id="PF12323"/>
    </source>
</evidence>
<gene>
    <name evidence="10" type="ORF">E7Y31_13025</name>
</gene>
<dbReference type="InterPro" id="IPR010095">
    <property type="entry name" value="Cas12f1-like_TNB"/>
</dbReference>
<evidence type="ECO:0000259" key="8">
    <source>
        <dbReference type="Pfam" id="PF07282"/>
    </source>
</evidence>
<comment type="caution">
    <text evidence="10">The sequence shown here is derived from an EMBL/GenBank/DDBJ whole genome shotgun (WGS) entry which is preliminary data.</text>
</comment>
<evidence type="ECO:0000256" key="3">
    <source>
        <dbReference type="ARBA" id="ARBA00022723"/>
    </source>
</evidence>
<dbReference type="RefSeq" id="WP_136448386.1">
    <property type="nucleotide sequence ID" value="NZ_SSXH01000302.1"/>
</dbReference>
<evidence type="ECO:0000313" key="10">
    <source>
        <dbReference type="EMBL" id="THJ74177.1"/>
    </source>
</evidence>
<dbReference type="InterPro" id="IPR001959">
    <property type="entry name" value="Transposase"/>
</dbReference>
<reference evidence="10 11" key="1">
    <citation type="submission" date="2019-04" db="EMBL/GenBank/DDBJ databases">
        <title>Draft genome sequences for three unisolated Alnus-infective Frankia Sp+ strains, AgTrS, AiOr and AvVan, the first sequenced Frankia strains able to sporulate in-planta.</title>
        <authorList>
            <person name="Bethencourt L."/>
            <person name="Vautrin F."/>
            <person name="Taib N."/>
            <person name="Dubost A."/>
            <person name="Castro-Garcia L."/>
            <person name="Imbaud O."/>
            <person name="Abrouk D."/>
            <person name="Fournier P."/>
            <person name="Briolay J."/>
            <person name="Nguyen A."/>
            <person name="Normand P."/>
            <person name="Fernandez M.P."/>
            <person name="Brochier-Armanet C."/>
            <person name="Herrera-Belaroussi A."/>
        </authorList>
    </citation>
    <scope>NUCLEOTIDE SEQUENCE [LARGE SCALE GENOMIC DNA]</scope>
    <source>
        <strain evidence="10 11">AvVan</strain>
    </source>
</reference>
<name>A0A4S5EP90_9ACTN</name>
<dbReference type="GO" id="GO:0046872">
    <property type="term" value="F:metal ion binding"/>
    <property type="evidence" value="ECO:0007669"/>
    <property type="project" value="UniProtKB-KW"/>
</dbReference>
<dbReference type="OrthoDB" id="6230307at2"/>
<dbReference type="Pfam" id="PF12323">
    <property type="entry name" value="HTH_OrfB_IS605"/>
    <property type="match status" value="1"/>
</dbReference>
<feature type="domain" description="Cas12f1-like TNB" evidence="8">
    <location>
        <begin position="295"/>
        <end position="362"/>
    </location>
</feature>
<keyword evidence="6" id="KW-0233">DNA recombination</keyword>
<dbReference type="GO" id="GO:0006310">
    <property type="term" value="P:DNA recombination"/>
    <property type="evidence" value="ECO:0007669"/>
    <property type="project" value="UniProtKB-KW"/>
</dbReference>
<proteinExistence type="inferred from homology"/>
<feature type="domain" description="Transposase putative helix-turn-helix" evidence="9">
    <location>
        <begin position="5"/>
        <end position="47"/>
    </location>
</feature>
<dbReference type="Proteomes" id="UP000305282">
    <property type="component" value="Unassembled WGS sequence"/>
</dbReference>
<feature type="domain" description="Probable transposase IS891/IS1136/IS1341" evidence="7">
    <location>
        <begin position="172"/>
        <end position="283"/>
    </location>
</feature>
<accession>A0A4S5EP90</accession>
<organism evidence="10 11">
    <name type="scientific">Candidatus Frankia alpina</name>
    <dbReference type="NCBI Taxonomy" id="2699483"/>
    <lineage>
        <taxon>Bacteria</taxon>
        <taxon>Bacillati</taxon>
        <taxon>Actinomycetota</taxon>
        <taxon>Actinomycetes</taxon>
        <taxon>Frankiales</taxon>
        <taxon>Frankiaceae</taxon>
        <taxon>Frankia</taxon>
    </lineage>
</organism>
<dbReference type="InterPro" id="IPR021027">
    <property type="entry name" value="Transposase_put_HTH"/>
</dbReference>
<keyword evidence="3" id="KW-0479">Metal-binding</keyword>
<dbReference type="Pfam" id="PF07282">
    <property type="entry name" value="Cas12f1-like_TNB"/>
    <property type="match status" value="1"/>
</dbReference>
<evidence type="ECO:0000259" key="7">
    <source>
        <dbReference type="Pfam" id="PF01385"/>
    </source>
</evidence>
<comment type="similarity">
    <text evidence="1">In the C-terminal section; belongs to the transposase 35 family.</text>
</comment>
<evidence type="ECO:0000313" key="11">
    <source>
        <dbReference type="Proteomes" id="UP000305282"/>
    </source>
</evidence>
<evidence type="ECO:0000256" key="2">
    <source>
        <dbReference type="ARBA" id="ARBA00022578"/>
    </source>
</evidence>
<dbReference type="GO" id="GO:0032196">
    <property type="term" value="P:transposition"/>
    <property type="evidence" value="ECO:0007669"/>
    <property type="project" value="UniProtKB-KW"/>
</dbReference>
<keyword evidence="4" id="KW-0862">Zinc</keyword>
<keyword evidence="11" id="KW-1185">Reference proteome</keyword>
<dbReference type="EMBL" id="SSXH01000302">
    <property type="protein sequence ID" value="THJ74177.1"/>
    <property type="molecule type" value="Genomic_DNA"/>
</dbReference>
<evidence type="ECO:0000256" key="4">
    <source>
        <dbReference type="ARBA" id="ARBA00022833"/>
    </source>
</evidence>
<protein>
    <submittedName>
        <fullName evidence="10">Transposase</fullName>
    </submittedName>
</protein>
<dbReference type="GO" id="GO:0003677">
    <property type="term" value="F:DNA binding"/>
    <property type="evidence" value="ECO:0007669"/>
    <property type="project" value="UniProtKB-KW"/>
</dbReference>
<sequence>MPTVRYRYRAYPAPGQAQDLARAFGCARVVFNDAIRTRDEAYKAGEKLSDTEVQRRVVTLAKRTPERAWLAEVSSVVLVQACQDARRAFRNWFDSLSGKRKGRKVGHPRFRSRKDNRQSIRLTRNGFTVTPQGVRVAKVGDIWLAWSRPLPSVPSSATVIREADGRYYVSFVVDVDDVLYPAADAEVGVDLGLDRLAALSTGEIVANPRHLRSRQRRLARAQRALARKQKGSANRRKAVRRVAVEHRKVRETRRDHHHTLAARLVCDNQAVYVEDLAVAGLARTRLARSVHDAGWSMLVGLIEEKAARHGRTFAKVGRFFPSSQLCSACGHRDGPKPLKVRMWTCPGCGVSHDRDLNAARNILVEGQRRVAAGRKGVAAMPRQAETVNACGADVRPGPVQAAGCEAGTHRGAV</sequence>
<keyword evidence="2" id="KW-0815">Transposition</keyword>
<dbReference type="NCBIfam" id="NF040570">
    <property type="entry name" value="guided_TnpB"/>
    <property type="match status" value="1"/>
</dbReference>
<evidence type="ECO:0000256" key="6">
    <source>
        <dbReference type="ARBA" id="ARBA00023172"/>
    </source>
</evidence>
<dbReference type="AlphaFoldDB" id="A0A4S5EP90"/>